<dbReference type="Proteomes" id="UP000597507">
    <property type="component" value="Unassembled WGS sequence"/>
</dbReference>
<evidence type="ECO:0000259" key="5">
    <source>
        <dbReference type="PROSITE" id="PS51000"/>
    </source>
</evidence>
<dbReference type="InterPro" id="IPR018356">
    <property type="entry name" value="Tscrpt_reg_HTH_DeoR_CS"/>
</dbReference>
<dbReference type="PROSITE" id="PS00894">
    <property type="entry name" value="HTH_DEOR_1"/>
    <property type="match status" value="1"/>
</dbReference>
<dbReference type="GO" id="GO:0003700">
    <property type="term" value="F:DNA-binding transcription factor activity"/>
    <property type="evidence" value="ECO:0007669"/>
    <property type="project" value="InterPro"/>
</dbReference>
<dbReference type="InterPro" id="IPR001034">
    <property type="entry name" value="DeoR_HTH"/>
</dbReference>
<protein>
    <submittedName>
        <fullName evidence="6">DeoR family transcriptional regulator</fullName>
    </submittedName>
</protein>
<dbReference type="SUPFAM" id="SSF100950">
    <property type="entry name" value="NagB/RpiA/CoA transferase-like"/>
    <property type="match status" value="1"/>
</dbReference>
<dbReference type="Pfam" id="PF00455">
    <property type="entry name" value="DeoRC"/>
    <property type="match status" value="1"/>
</dbReference>
<dbReference type="SMART" id="SM00420">
    <property type="entry name" value="HTH_DEOR"/>
    <property type="match status" value="1"/>
</dbReference>
<dbReference type="InterPro" id="IPR037171">
    <property type="entry name" value="NagB/RpiA_transferase-like"/>
</dbReference>
<evidence type="ECO:0000256" key="2">
    <source>
        <dbReference type="ARBA" id="ARBA00023015"/>
    </source>
</evidence>
<keyword evidence="7" id="KW-1185">Reference proteome</keyword>
<dbReference type="InterPro" id="IPR050313">
    <property type="entry name" value="Carb_Metab_HTH_regulators"/>
</dbReference>
<dbReference type="InterPro" id="IPR036388">
    <property type="entry name" value="WH-like_DNA-bd_sf"/>
</dbReference>
<dbReference type="PRINTS" id="PR00037">
    <property type="entry name" value="HTHLACR"/>
</dbReference>
<dbReference type="EMBL" id="BMKS01000003">
    <property type="protein sequence ID" value="GGG27559.1"/>
    <property type="molecule type" value="Genomic_DNA"/>
</dbReference>
<evidence type="ECO:0000256" key="3">
    <source>
        <dbReference type="ARBA" id="ARBA00023125"/>
    </source>
</evidence>
<dbReference type="Gene3D" id="1.10.10.10">
    <property type="entry name" value="Winged helix-like DNA-binding domain superfamily/Winged helix DNA-binding domain"/>
    <property type="match status" value="1"/>
</dbReference>
<dbReference type="Gene3D" id="3.40.50.1360">
    <property type="match status" value="1"/>
</dbReference>
<keyword evidence="4" id="KW-0804">Transcription</keyword>
<dbReference type="PANTHER" id="PTHR30363">
    <property type="entry name" value="HTH-TYPE TRANSCRIPTIONAL REGULATOR SRLR-RELATED"/>
    <property type="match status" value="1"/>
</dbReference>
<dbReference type="RefSeq" id="WP_188899324.1">
    <property type="nucleotide sequence ID" value="NZ_BMKS01000003.1"/>
</dbReference>
<proteinExistence type="predicted"/>
<keyword evidence="1" id="KW-0678">Repressor</keyword>
<dbReference type="AlphaFoldDB" id="A0A8J2ZAN9"/>
<sequence length="269" mass="28441">MPPRTDGAPRKEQRHRRILAALATDPTVRISALAAEFGVSAETVRRDVEELSRLGMVRRTYGGASLPHAGVQPEIGERERMAVAERARIGAAAAALVEPGAVLMVDAGSTTAHFARALAARGTAATVLTNSLAVAQAFAARPDGGVRVLLCPGELYAAERAVYGPDTDEFLRRFNADLCLIGASGLTAEGPTDVERRACWVKRAMLARAARRVLLVDGGKFDAPHLERVCPLAALTDLVTDRAPPAELGRALERAGVRVTIAGEPAENV</sequence>
<dbReference type="InterPro" id="IPR014036">
    <property type="entry name" value="DeoR-like_C"/>
</dbReference>
<reference evidence="6 7" key="1">
    <citation type="journal article" date="2014" name="Int. J. Syst. Evol. Microbiol.">
        <title>Complete genome sequence of Corynebacterium casei LMG S-19264T (=DSM 44701T), isolated from a smear-ripened cheese.</title>
        <authorList>
            <consortium name="US DOE Joint Genome Institute (JGI-PGF)"/>
            <person name="Walter F."/>
            <person name="Albersmeier A."/>
            <person name="Kalinowski J."/>
            <person name="Ruckert C."/>
        </authorList>
    </citation>
    <scope>NUCLEOTIDE SEQUENCE [LARGE SCALE GENOMIC DNA]</scope>
    <source>
        <strain evidence="6 7">CGMCC 1.16330</strain>
    </source>
</reference>
<feature type="domain" description="HTH deoR-type" evidence="5">
    <location>
        <begin position="11"/>
        <end position="66"/>
    </location>
</feature>
<dbReference type="PROSITE" id="PS51000">
    <property type="entry name" value="HTH_DEOR_2"/>
    <property type="match status" value="1"/>
</dbReference>
<keyword evidence="2" id="KW-0805">Transcription regulation</keyword>
<dbReference type="PANTHER" id="PTHR30363:SF4">
    <property type="entry name" value="GLYCEROL-3-PHOSPHATE REGULON REPRESSOR"/>
    <property type="match status" value="1"/>
</dbReference>
<organism evidence="6 7">
    <name type="scientific">Caldovatus sediminis</name>
    <dbReference type="NCBI Taxonomy" id="2041189"/>
    <lineage>
        <taxon>Bacteria</taxon>
        <taxon>Pseudomonadati</taxon>
        <taxon>Pseudomonadota</taxon>
        <taxon>Alphaproteobacteria</taxon>
        <taxon>Acetobacterales</taxon>
        <taxon>Roseomonadaceae</taxon>
        <taxon>Caldovatus</taxon>
    </lineage>
</organism>
<keyword evidence="3" id="KW-0238">DNA-binding</keyword>
<dbReference type="InterPro" id="IPR036390">
    <property type="entry name" value="WH_DNA-bd_sf"/>
</dbReference>
<evidence type="ECO:0000256" key="1">
    <source>
        <dbReference type="ARBA" id="ARBA00022491"/>
    </source>
</evidence>
<evidence type="ECO:0000256" key="4">
    <source>
        <dbReference type="ARBA" id="ARBA00023163"/>
    </source>
</evidence>
<gene>
    <name evidence="6" type="ORF">GCM10010964_14380</name>
</gene>
<name>A0A8J2ZAN9_9PROT</name>
<dbReference type="GO" id="GO:0003677">
    <property type="term" value="F:DNA binding"/>
    <property type="evidence" value="ECO:0007669"/>
    <property type="project" value="UniProtKB-KW"/>
</dbReference>
<accession>A0A8J2ZAN9</accession>
<comment type="caution">
    <text evidence="6">The sequence shown here is derived from an EMBL/GenBank/DDBJ whole genome shotgun (WGS) entry which is preliminary data.</text>
</comment>
<dbReference type="SUPFAM" id="SSF46785">
    <property type="entry name" value="Winged helix' DNA-binding domain"/>
    <property type="match status" value="1"/>
</dbReference>
<dbReference type="SMART" id="SM01134">
    <property type="entry name" value="DeoRC"/>
    <property type="match status" value="1"/>
</dbReference>
<evidence type="ECO:0000313" key="7">
    <source>
        <dbReference type="Proteomes" id="UP000597507"/>
    </source>
</evidence>
<evidence type="ECO:0000313" key="6">
    <source>
        <dbReference type="EMBL" id="GGG27559.1"/>
    </source>
</evidence>
<dbReference type="Pfam" id="PF08220">
    <property type="entry name" value="HTH_DeoR"/>
    <property type="match status" value="1"/>
</dbReference>